<proteinExistence type="inferred from homology"/>
<reference evidence="18" key="1">
    <citation type="submission" date="2020-08" db="EMBL/GenBank/DDBJ databases">
        <title>Genome public.</title>
        <authorList>
            <person name="Liu C."/>
            <person name="Sun Q."/>
        </authorList>
    </citation>
    <scope>NUCLEOTIDE SEQUENCE</scope>
    <source>
        <strain evidence="18">NSJ-40</strain>
    </source>
</reference>
<dbReference type="GO" id="GO:0008360">
    <property type="term" value="P:regulation of cell shape"/>
    <property type="evidence" value="ECO:0007669"/>
    <property type="project" value="UniProtKB-KW"/>
</dbReference>
<dbReference type="GO" id="GO:0046677">
    <property type="term" value="P:response to antibiotic"/>
    <property type="evidence" value="ECO:0007669"/>
    <property type="project" value="UniProtKB-UniRule"/>
</dbReference>
<evidence type="ECO:0000256" key="10">
    <source>
        <dbReference type="ARBA" id="ARBA00022989"/>
    </source>
</evidence>
<keyword evidence="19" id="KW-1185">Reference proteome</keyword>
<evidence type="ECO:0000313" key="18">
    <source>
        <dbReference type="EMBL" id="MBC8533533.1"/>
    </source>
</evidence>
<comment type="subcellular location">
    <subcellularLocation>
        <location evidence="1 17">Cell membrane</location>
        <topology evidence="1 17">Multi-pass membrane protein</topology>
    </subcellularLocation>
</comment>
<dbReference type="GO" id="GO:0005886">
    <property type="term" value="C:plasma membrane"/>
    <property type="evidence" value="ECO:0007669"/>
    <property type="project" value="UniProtKB-SubCell"/>
</dbReference>
<sequence>MTVVEAIIEGIIQGATEFLPVSSSGHLSLSKHFLGISVDGLLFDVMLHVGTLVAVLAVYYKVVLRLIVAFGLLVKDLVTGQFRWSRMNEDRRLLIMLIIALVPLFLLFLPVPGTGMKVKDFADVFATDNDIVLEGCALIVTSILLTLGILASRRSQGAHLVMRKKYEHNGREAFRVSDAIAVGVTQCIAAVFPGVSRSGSTLSVGLMRGVDRQAALDFSFVLGIPSILAASVLTVKDAIHENVAVEAAPLIAGMVTAAVVGFLAIKLLRWMVTTNKLHVFAWYTLILGIVSVVVGVIEHTTGVNVFTGAAITFS</sequence>
<evidence type="ECO:0000256" key="15">
    <source>
        <dbReference type="ARBA" id="ARBA00032932"/>
    </source>
</evidence>
<comment type="function">
    <text evidence="17">Catalyzes the dephosphorylation of undecaprenyl diphosphate (UPP). Confers resistance to bacitracin.</text>
</comment>
<evidence type="ECO:0000256" key="9">
    <source>
        <dbReference type="ARBA" id="ARBA00022984"/>
    </source>
</evidence>
<keyword evidence="10 17" id="KW-1133">Transmembrane helix</keyword>
<dbReference type="RefSeq" id="WP_249318985.1">
    <property type="nucleotide sequence ID" value="NZ_JACRSN010000007.1"/>
</dbReference>
<dbReference type="GO" id="GO:0009252">
    <property type="term" value="P:peptidoglycan biosynthetic process"/>
    <property type="evidence" value="ECO:0007669"/>
    <property type="project" value="UniProtKB-KW"/>
</dbReference>
<comment type="catalytic activity">
    <reaction evidence="16 17">
        <text>di-trans,octa-cis-undecaprenyl diphosphate + H2O = di-trans,octa-cis-undecaprenyl phosphate + phosphate + H(+)</text>
        <dbReference type="Rhea" id="RHEA:28094"/>
        <dbReference type="ChEBI" id="CHEBI:15377"/>
        <dbReference type="ChEBI" id="CHEBI:15378"/>
        <dbReference type="ChEBI" id="CHEBI:43474"/>
        <dbReference type="ChEBI" id="CHEBI:58405"/>
        <dbReference type="ChEBI" id="CHEBI:60392"/>
        <dbReference type="EC" id="3.6.1.27"/>
    </reaction>
</comment>
<evidence type="ECO:0000313" key="19">
    <source>
        <dbReference type="Proteomes" id="UP000651482"/>
    </source>
</evidence>
<keyword evidence="8 17" id="KW-0133">Cell shape</keyword>
<feature type="transmembrane region" description="Helical" evidence="17">
    <location>
        <begin position="93"/>
        <end position="111"/>
    </location>
</feature>
<keyword evidence="5 17" id="KW-1003">Cell membrane</keyword>
<evidence type="ECO:0000256" key="8">
    <source>
        <dbReference type="ARBA" id="ARBA00022960"/>
    </source>
</evidence>
<accession>A0A926D8T5</accession>
<evidence type="ECO:0000256" key="11">
    <source>
        <dbReference type="ARBA" id="ARBA00023136"/>
    </source>
</evidence>
<feature type="transmembrane region" description="Helical" evidence="17">
    <location>
        <begin position="215"/>
        <end position="235"/>
    </location>
</feature>
<dbReference type="GO" id="GO:0050380">
    <property type="term" value="F:undecaprenyl-diphosphatase activity"/>
    <property type="evidence" value="ECO:0007669"/>
    <property type="project" value="UniProtKB-UniRule"/>
</dbReference>
<feature type="transmembrane region" description="Helical" evidence="17">
    <location>
        <begin position="131"/>
        <end position="152"/>
    </location>
</feature>
<keyword evidence="6 17" id="KW-0812">Transmembrane</keyword>
<comment type="similarity">
    <text evidence="2 17">Belongs to the UppP family.</text>
</comment>
<dbReference type="InterPro" id="IPR003824">
    <property type="entry name" value="UppP"/>
</dbReference>
<gene>
    <name evidence="17" type="primary">uppP</name>
    <name evidence="18" type="ORF">IAG03_05845</name>
</gene>
<evidence type="ECO:0000256" key="17">
    <source>
        <dbReference type="HAMAP-Rule" id="MF_01006"/>
    </source>
</evidence>
<feature type="transmembrane region" description="Helical" evidence="17">
    <location>
        <begin position="247"/>
        <end position="268"/>
    </location>
</feature>
<dbReference type="EC" id="3.6.1.27" evidence="3 17"/>
<dbReference type="GO" id="GO:0071555">
    <property type="term" value="P:cell wall organization"/>
    <property type="evidence" value="ECO:0007669"/>
    <property type="project" value="UniProtKB-KW"/>
</dbReference>
<keyword evidence="12 17" id="KW-0046">Antibiotic resistance</keyword>
<evidence type="ECO:0000256" key="1">
    <source>
        <dbReference type="ARBA" id="ARBA00004651"/>
    </source>
</evidence>
<comment type="caution">
    <text evidence="18">The sequence shown here is derived from an EMBL/GenBank/DDBJ whole genome shotgun (WGS) entry which is preliminary data.</text>
</comment>
<evidence type="ECO:0000256" key="12">
    <source>
        <dbReference type="ARBA" id="ARBA00023251"/>
    </source>
</evidence>
<feature type="transmembrane region" description="Helical" evidence="17">
    <location>
        <begin position="45"/>
        <end position="73"/>
    </location>
</feature>
<feature type="transmembrane region" description="Helical" evidence="17">
    <location>
        <begin position="280"/>
        <end position="297"/>
    </location>
</feature>
<dbReference type="Proteomes" id="UP000651482">
    <property type="component" value="Unassembled WGS sequence"/>
</dbReference>
<evidence type="ECO:0000256" key="14">
    <source>
        <dbReference type="ARBA" id="ARBA00032707"/>
    </source>
</evidence>
<protein>
    <recommendedName>
        <fullName evidence="4 17">Undecaprenyl-diphosphatase</fullName>
        <ecNumber evidence="3 17">3.6.1.27</ecNumber>
    </recommendedName>
    <alternativeName>
        <fullName evidence="15 17">Bacitracin resistance protein</fullName>
    </alternativeName>
    <alternativeName>
        <fullName evidence="14 17">Undecaprenyl pyrophosphate phosphatase</fullName>
    </alternativeName>
</protein>
<dbReference type="Pfam" id="PF02673">
    <property type="entry name" value="BacA"/>
    <property type="match status" value="1"/>
</dbReference>
<organism evidence="18 19">
    <name type="scientific">Yeguia hominis</name>
    <dbReference type="NCBI Taxonomy" id="2763662"/>
    <lineage>
        <taxon>Bacteria</taxon>
        <taxon>Bacillati</taxon>
        <taxon>Bacillota</taxon>
        <taxon>Clostridia</taxon>
        <taxon>Eubacteriales</taxon>
        <taxon>Yeguiaceae</taxon>
        <taxon>Yeguia</taxon>
    </lineage>
</organism>
<dbReference type="HAMAP" id="MF_01006">
    <property type="entry name" value="Undec_diphosphatase"/>
    <property type="match status" value="1"/>
</dbReference>
<name>A0A926D8T5_9FIRM</name>
<evidence type="ECO:0000256" key="13">
    <source>
        <dbReference type="ARBA" id="ARBA00023316"/>
    </source>
</evidence>
<dbReference type="PANTHER" id="PTHR30622:SF2">
    <property type="entry name" value="UNDECAPRENYL-DIPHOSPHATASE"/>
    <property type="match status" value="1"/>
</dbReference>
<keyword evidence="13 17" id="KW-0961">Cell wall biogenesis/degradation</keyword>
<keyword evidence="11 17" id="KW-0472">Membrane</keyword>
<evidence type="ECO:0000256" key="2">
    <source>
        <dbReference type="ARBA" id="ARBA00010621"/>
    </source>
</evidence>
<evidence type="ECO:0000256" key="6">
    <source>
        <dbReference type="ARBA" id="ARBA00022692"/>
    </source>
</evidence>
<evidence type="ECO:0000256" key="7">
    <source>
        <dbReference type="ARBA" id="ARBA00022801"/>
    </source>
</evidence>
<keyword evidence="9 17" id="KW-0573">Peptidoglycan synthesis</keyword>
<evidence type="ECO:0000256" key="5">
    <source>
        <dbReference type="ARBA" id="ARBA00022475"/>
    </source>
</evidence>
<comment type="miscellaneous">
    <text evidence="17">Bacitracin is thought to be involved in the inhibition of peptidoglycan synthesis by sequestering undecaprenyl diphosphate, thereby reducing the pool of lipid carrier available.</text>
</comment>
<dbReference type="AlphaFoldDB" id="A0A926D8T5"/>
<evidence type="ECO:0000256" key="16">
    <source>
        <dbReference type="ARBA" id="ARBA00047594"/>
    </source>
</evidence>
<evidence type="ECO:0000256" key="4">
    <source>
        <dbReference type="ARBA" id="ARBA00021581"/>
    </source>
</evidence>
<evidence type="ECO:0000256" key="3">
    <source>
        <dbReference type="ARBA" id="ARBA00012374"/>
    </source>
</evidence>
<dbReference type="EMBL" id="JACRSN010000007">
    <property type="protein sequence ID" value="MBC8533533.1"/>
    <property type="molecule type" value="Genomic_DNA"/>
</dbReference>
<dbReference type="PANTHER" id="PTHR30622">
    <property type="entry name" value="UNDECAPRENYL-DIPHOSPHATASE"/>
    <property type="match status" value="1"/>
</dbReference>
<keyword evidence="7 17" id="KW-0378">Hydrolase</keyword>